<sequence length="175" mass="19616">SLHISADHYNETTTTRTPSNKTHYQVLRIFWRDQTAYIYGTTGDGVNDASALKKGDIRIVDVDATDTTWVASVPKDVAGYVNDATMGSVSDRTKMVKDAAECIKFCPKECEDGDKQGMQQEPEDYDFAQSITSFRVALHFLLLFAYPTPELPTPSFEYQTTFTGVTLGIVHENQW</sequence>
<gene>
    <name evidence="1" type="ORF">Tci_545222</name>
</gene>
<evidence type="ECO:0000313" key="1">
    <source>
        <dbReference type="EMBL" id="GEZ73249.1"/>
    </source>
</evidence>
<feature type="non-terminal residue" evidence="1">
    <location>
        <position position="1"/>
    </location>
</feature>
<reference evidence="1" key="1">
    <citation type="journal article" date="2019" name="Sci. Rep.">
        <title>Draft genome of Tanacetum cinerariifolium, the natural source of mosquito coil.</title>
        <authorList>
            <person name="Yamashiro T."/>
            <person name="Shiraishi A."/>
            <person name="Satake H."/>
            <person name="Nakayama K."/>
        </authorList>
    </citation>
    <scope>NUCLEOTIDE SEQUENCE</scope>
</reference>
<dbReference type="AlphaFoldDB" id="A0A699IR71"/>
<organism evidence="1">
    <name type="scientific">Tanacetum cinerariifolium</name>
    <name type="common">Dalmatian daisy</name>
    <name type="synonym">Chrysanthemum cinerariifolium</name>
    <dbReference type="NCBI Taxonomy" id="118510"/>
    <lineage>
        <taxon>Eukaryota</taxon>
        <taxon>Viridiplantae</taxon>
        <taxon>Streptophyta</taxon>
        <taxon>Embryophyta</taxon>
        <taxon>Tracheophyta</taxon>
        <taxon>Spermatophyta</taxon>
        <taxon>Magnoliopsida</taxon>
        <taxon>eudicotyledons</taxon>
        <taxon>Gunneridae</taxon>
        <taxon>Pentapetalae</taxon>
        <taxon>asterids</taxon>
        <taxon>campanulids</taxon>
        <taxon>Asterales</taxon>
        <taxon>Asteraceae</taxon>
        <taxon>Asteroideae</taxon>
        <taxon>Anthemideae</taxon>
        <taxon>Anthemidinae</taxon>
        <taxon>Tanacetum</taxon>
    </lineage>
</organism>
<dbReference type="EMBL" id="BKCJ010316175">
    <property type="protein sequence ID" value="GEZ73249.1"/>
    <property type="molecule type" value="Genomic_DNA"/>
</dbReference>
<proteinExistence type="predicted"/>
<protein>
    <submittedName>
        <fullName evidence="1">Lipid phosphate phosphatase delta</fullName>
    </submittedName>
</protein>
<name>A0A699IR71_TANCI</name>
<accession>A0A699IR71</accession>
<comment type="caution">
    <text evidence="1">The sequence shown here is derived from an EMBL/GenBank/DDBJ whole genome shotgun (WGS) entry which is preliminary data.</text>
</comment>